<keyword evidence="2" id="KW-0812">Transmembrane</keyword>
<evidence type="ECO:0000256" key="1">
    <source>
        <dbReference type="SAM" id="MobiDB-lite"/>
    </source>
</evidence>
<accession>A0A4Q9MCY7</accession>
<name>A0A4Q9MCY7_9APHY</name>
<sequence length="240" mass="25982">MPGSSPPPMTNRPQAAPPNRRTSLNRNDDSPYPRTARAVQPNPLQPQHPDAPHRLPFSWSSSLLTMLTVIGCFVVLCSYASSASTLFALYAAQPVYALYPTLVAAMLVGGCSALICYFPTMLAVFTFQLLFDTDIRKTHTPPPGSALAHAQAPAAREMGWSLIRDGATTIKLALLVAPVYVMAVGRVGSVAVESRALDAAAGGQLAAAIMTLKIMTVGMREIWDLVPLVIFRWHRDVRRQ</sequence>
<feature type="region of interest" description="Disordered" evidence="1">
    <location>
        <begin position="1"/>
        <end position="51"/>
    </location>
</feature>
<reference evidence="3" key="1">
    <citation type="submission" date="2019-01" db="EMBL/GenBank/DDBJ databases">
        <title>Draft genome sequences of three monokaryotic isolates of the white-rot basidiomycete fungus Dichomitus squalens.</title>
        <authorList>
            <consortium name="DOE Joint Genome Institute"/>
            <person name="Lopez S.C."/>
            <person name="Andreopoulos B."/>
            <person name="Pangilinan J."/>
            <person name="Lipzen A."/>
            <person name="Riley R."/>
            <person name="Ahrendt S."/>
            <person name="Ng V."/>
            <person name="Barry K."/>
            <person name="Daum C."/>
            <person name="Grigoriev I.V."/>
            <person name="Hilden K.S."/>
            <person name="Makela M.R."/>
            <person name="de Vries R.P."/>
        </authorList>
    </citation>
    <scope>NUCLEOTIDE SEQUENCE [LARGE SCALE GENOMIC DNA]</scope>
    <source>
        <strain evidence="3">OM18370.1</strain>
    </source>
</reference>
<dbReference type="EMBL" id="ML143468">
    <property type="protein sequence ID" value="TBU25039.1"/>
    <property type="molecule type" value="Genomic_DNA"/>
</dbReference>
<dbReference type="AlphaFoldDB" id="A0A4Q9MCY7"/>
<protein>
    <submittedName>
        <fullName evidence="3">Uncharacterized protein</fullName>
    </submittedName>
</protein>
<keyword evidence="2" id="KW-1133">Transmembrane helix</keyword>
<evidence type="ECO:0000256" key="2">
    <source>
        <dbReference type="SAM" id="Phobius"/>
    </source>
</evidence>
<dbReference type="Proteomes" id="UP000292957">
    <property type="component" value="Unassembled WGS sequence"/>
</dbReference>
<feature type="transmembrane region" description="Helical" evidence="2">
    <location>
        <begin position="63"/>
        <end position="90"/>
    </location>
</feature>
<keyword evidence="2" id="KW-0472">Membrane</keyword>
<organism evidence="3">
    <name type="scientific">Dichomitus squalens</name>
    <dbReference type="NCBI Taxonomy" id="114155"/>
    <lineage>
        <taxon>Eukaryota</taxon>
        <taxon>Fungi</taxon>
        <taxon>Dikarya</taxon>
        <taxon>Basidiomycota</taxon>
        <taxon>Agaricomycotina</taxon>
        <taxon>Agaricomycetes</taxon>
        <taxon>Polyporales</taxon>
        <taxon>Polyporaceae</taxon>
        <taxon>Dichomitus</taxon>
    </lineage>
</organism>
<gene>
    <name evidence="3" type="ORF">BD311DRAFT_765402</name>
</gene>
<dbReference type="OrthoDB" id="5211809at2759"/>
<proteinExistence type="predicted"/>
<feature type="transmembrane region" description="Helical" evidence="2">
    <location>
        <begin position="102"/>
        <end position="131"/>
    </location>
</feature>
<evidence type="ECO:0000313" key="3">
    <source>
        <dbReference type="EMBL" id="TBU25039.1"/>
    </source>
</evidence>
<feature type="compositionally biased region" description="Pro residues" evidence="1">
    <location>
        <begin position="1"/>
        <end position="10"/>
    </location>
</feature>